<dbReference type="Pfam" id="PF00188">
    <property type="entry name" value="CAP"/>
    <property type="match status" value="1"/>
</dbReference>
<dbReference type="InterPro" id="IPR013871">
    <property type="entry name" value="Cysteine_rich_secretory"/>
</dbReference>
<reference evidence="6" key="2">
    <citation type="submission" date="2025-09" db="UniProtKB">
        <authorList>
            <consortium name="Ensembl"/>
        </authorList>
    </citation>
    <scope>IDENTIFICATION</scope>
</reference>
<dbReference type="InterPro" id="IPR003582">
    <property type="entry name" value="ShKT_dom"/>
</dbReference>
<dbReference type="SMART" id="SM00198">
    <property type="entry name" value="SCP"/>
    <property type="match status" value="1"/>
</dbReference>
<keyword evidence="4" id="KW-0812">Transmembrane</keyword>
<dbReference type="Pfam" id="PF08562">
    <property type="entry name" value="Crisp"/>
    <property type="match status" value="1"/>
</dbReference>
<dbReference type="SUPFAM" id="SSF55797">
    <property type="entry name" value="PR-1-like"/>
    <property type="match status" value="1"/>
</dbReference>
<dbReference type="Gene3D" id="1.10.10.740">
    <property type="entry name" value="Crisp domain"/>
    <property type="match status" value="1"/>
</dbReference>
<feature type="transmembrane region" description="Helical" evidence="4">
    <location>
        <begin position="12"/>
        <end position="37"/>
    </location>
</feature>
<gene>
    <name evidence="6" type="primary">CRISP3</name>
</gene>
<dbReference type="InterPro" id="IPR035940">
    <property type="entry name" value="CAP_sf"/>
</dbReference>
<keyword evidence="7" id="KW-1185">Reference proteome</keyword>
<evidence type="ECO:0000256" key="4">
    <source>
        <dbReference type="SAM" id="Phobius"/>
    </source>
</evidence>
<dbReference type="FunFam" id="3.40.33.10:FF:000005">
    <property type="entry name" value="Cysteine-rich secretory protein 2"/>
    <property type="match status" value="1"/>
</dbReference>
<reference evidence="6" key="1">
    <citation type="submission" date="2025-08" db="UniProtKB">
        <authorList>
            <consortium name="Ensembl"/>
        </authorList>
    </citation>
    <scope>IDENTIFICATION</scope>
</reference>
<dbReference type="GeneTree" id="ENSGT00940000162013"/>
<sequence>MKQVFHPALRINGLCSLCSVLPAMASFPVLLFLAAVLHSSFPEYGDENQDLNGLLTSRAEVQKEIINKHNELRKSVSPTASNMLKMEWSEDAAANAQNWANGCHYRHSSPGDRTTNTSCGENLFMSTHPVSWSKVIQTWYDENKDFIYGVGKTTPFAVVGHYTQVVWYSSFRVGCGFALCTNEMLKHFMVCQYCPAGNHLNRIYTPYDKGEPCGSCPGHCDDRLCTNGCDFEDGFANCGDLKNALTCENAQINDSCKASCNCQNKIY</sequence>
<evidence type="ECO:0000256" key="1">
    <source>
        <dbReference type="ARBA" id="ARBA00009923"/>
    </source>
</evidence>
<evidence type="ECO:0000313" key="7">
    <source>
        <dbReference type="Proteomes" id="UP000694564"/>
    </source>
</evidence>
<accession>A0A8D2B9A4</accession>
<dbReference type="AlphaFoldDB" id="A0A8D2B9A4"/>
<feature type="disulfide bond" evidence="3">
    <location>
        <begin position="247"/>
        <end position="260"/>
    </location>
</feature>
<dbReference type="InterPro" id="IPR001283">
    <property type="entry name" value="CRISP-related"/>
</dbReference>
<dbReference type="Proteomes" id="UP000694564">
    <property type="component" value="Chromosome 7"/>
</dbReference>
<keyword evidence="4" id="KW-1133">Transmembrane helix</keyword>
<comment type="caution">
    <text evidence="3">Lacks conserved residue(s) required for the propagation of feature annotation.</text>
</comment>
<organism evidence="6 7">
    <name type="scientific">Sciurus vulgaris</name>
    <name type="common">Eurasian red squirrel</name>
    <dbReference type="NCBI Taxonomy" id="55149"/>
    <lineage>
        <taxon>Eukaryota</taxon>
        <taxon>Metazoa</taxon>
        <taxon>Chordata</taxon>
        <taxon>Craniata</taxon>
        <taxon>Vertebrata</taxon>
        <taxon>Euteleostomi</taxon>
        <taxon>Mammalia</taxon>
        <taxon>Eutheria</taxon>
        <taxon>Euarchontoglires</taxon>
        <taxon>Glires</taxon>
        <taxon>Rodentia</taxon>
        <taxon>Sciuromorpha</taxon>
        <taxon>Sciuridae</taxon>
        <taxon>Sciurinae</taxon>
        <taxon>Sciurini</taxon>
        <taxon>Sciurus</taxon>
    </lineage>
</organism>
<dbReference type="GO" id="GO:0042581">
    <property type="term" value="C:specific granule"/>
    <property type="evidence" value="ECO:0007669"/>
    <property type="project" value="Ensembl"/>
</dbReference>
<dbReference type="PROSITE" id="PS01009">
    <property type="entry name" value="CRISP_1"/>
    <property type="match status" value="1"/>
</dbReference>
<dbReference type="FunFam" id="1.10.10.740:FF:000001">
    <property type="entry name" value="Cysteine-rich secretory protein 2"/>
    <property type="match status" value="1"/>
</dbReference>
<dbReference type="Gene3D" id="3.40.33.10">
    <property type="entry name" value="CAP"/>
    <property type="match status" value="1"/>
</dbReference>
<dbReference type="GO" id="GO:0005576">
    <property type="term" value="C:extracellular region"/>
    <property type="evidence" value="ECO:0007669"/>
    <property type="project" value="Ensembl"/>
</dbReference>
<dbReference type="InterPro" id="IPR018244">
    <property type="entry name" value="Allrgn_V5/Tpx1_CS"/>
</dbReference>
<evidence type="ECO:0000313" key="6">
    <source>
        <dbReference type="Ensembl" id="ENSSVLP00005013519.1"/>
    </source>
</evidence>
<evidence type="ECO:0000256" key="3">
    <source>
        <dbReference type="PROSITE-ProRule" id="PRU01005"/>
    </source>
</evidence>
<evidence type="ECO:0000259" key="5">
    <source>
        <dbReference type="PROSITE" id="PS51670"/>
    </source>
</evidence>
<comment type="similarity">
    <text evidence="1">Belongs to the CRISP family.</text>
</comment>
<dbReference type="InterPro" id="IPR042076">
    <property type="entry name" value="Crisp-like_dom"/>
</dbReference>
<protein>
    <submittedName>
        <fullName evidence="6">Cysteine rich secretory protein 3</fullName>
    </submittedName>
</protein>
<feature type="disulfide bond" evidence="3">
    <location>
        <begin position="238"/>
        <end position="256"/>
    </location>
</feature>
<dbReference type="InterPro" id="IPR014044">
    <property type="entry name" value="CAP_dom"/>
</dbReference>
<dbReference type="SUPFAM" id="SSF57546">
    <property type="entry name" value="Crisp domain-like"/>
    <property type="match status" value="1"/>
</dbReference>
<name>A0A8D2B9A4_SCIVU</name>
<dbReference type="PROSITE" id="PS51670">
    <property type="entry name" value="SHKT"/>
    <property type="match status" value="1"/>
</dbReference>
<feature type="domain" description="ShKT" evidence="5">
    <location>
        <begin position="229"/>
        <end position="262"/>
    </location>
</feature>
<dbReference type="PRINTS" id="PR00837">
    <property type="entry name" value="V5TPXLIKE"/>
</dbReference>
<keyword evidence="2 3" id="KW-1015">Disulfide bond</keyword>
<dbReference type="OrthoDB" id="737510at2759"/>
<proteinExistence type="inferred from homology"/>
<dbReference type="Ensembl" id="ENSSVLT00005014965.1">
    <property type="protein sequence ID" value="ENSSVLP00005013519.1"/>
    <property type="gene ID" value="ENSSVLG00005010598.1"/>
</dbReference>
<keyword evidence="4" id="KW-0472">Membrane</keyword>
<evidence type="ECO:0000256" key="2">
    <source>
        <dbReference type="ARBA" id="ARBA00023157"/>
    </source>
</evidence>
<dbReference type="PANTHER" id="PTHR10334">
    <property type="entry name" value="CYSTEINE-RICH SECRETORY PROTEIN-RELATED"/>
    <property type="match status" value="1"/>
</dbReference>